<evidence type="ECO:0000313" key="2">
    <source>
        <dbReference type="EnsemblMetazoa" id="GPAI033234-PA"/>
    </source>
</evidence>
<reference evidence="2" key="2">
    <citation type="submission" date="2020-05" db="UniProtKB">
        <authorList>
            <consortium name="EnsemblMetazoa"/>
        </authorList>
    </citation>
    <scope>IDENTIFICATION</scope>
    <source>
        <strain evidence="2">IAEA</strain>
    </source>
</reference>
<keyword evidence="1" id="KW-0812">Transmembrane</keyword>
<sequence length="199" mass="22080">MFVFYNTFFGSCRVKQTKEKLNHAIIMARAAEPDNESYKFGIVCRMCELSDHWALQGVYDSHCIAGYEVTNELGHHLSLLWAILIPDCVYVFVIACAMLFPDCNFGADPTDLIEELNISGLTIGYNVIAGLVIESSLAKVSQIQNCGNEAMDVILTAPAAYAAVAGTVHFANAFVCFLFLARVESYFSFFPIYIYPPND</sequence>
<organism evidence="2 3">
    <name type="scientific">Glossina pallidipes</name>
    <name type="common">Tsetse fly</name>
    <dbReference type="NCBI Taxonomy" id="7398"/>
    <lineage>
        <taxon>Eukaryota</taxon>
        <taxon>Metazoa</taxon>
        <taxon>Ecdysozoa</taxon>
        <taxon>Arthropoda</taxon>
        <taxon>Hexapoda</taxon>
        <taxon>Insecta</taxon>
        <taxon>Pterygota</taxon>
        <taxon>Neoptera</taxon>
        <taxon>Endopterygota</taxon>
        <taxon>Diptera</taxon>
        <taxon>Brachycera</taxon>
        <taxon>Muscomorpha</taxon>
        <taxon>Hippoboscoidea</taxon>
        <taxon>Glossinidae</taxon>
        <taxon>Glossina</taxon>
    </lineage>
</organism>
<reference evidence="3" key="1">
    <citation type="submission" date="2014-03" db="EMBL/GenBank/DDBJ databases">
        <authorList>
            <person name="Aksoy S."/>
            <person name="Warren W."/>
            <person name="Wilson R.K."/>
        </authorList>
    </citation>
    <scope>NUCLEOTIDE SEQUENCE [LARGE SCALE GENOMIC DNA]</scope>
    <source>
        <strain evidence="3">IAEA</strain>
    </source>
</reference>
<dbReference type="EnsemblMetazoa" id="GPAI033234-RA">
    <property type="protein sequence ID" value="GPAI033234-PA"/>
    <property type="gene ID" value="GPAI033234"/>
</dbReference>
<dbReference type="Proteomes" id="UP000092445">
    <property type="component" value="Unassembled WGS sequence"/>
</dbReference>
<accession>A0A1B0A3D8</accession>
<dbReference type="AlphaFoldDB" id="A0A1B0A3D8"/>
<dbReference type="VEuPathDB" id="VectorBase:GPAI033234"/>
<evidence type="ECO:0000313" key="3">
    <source>
        <dbReference type="Proteomes" id="UP000092445"/>
    </source>
</evidence>
<feature type="transmembrane region" description="Helical" evidence="1">
    <location>
        <begin position="79"/>
        <end position="100"/>
    </location>
</feature>
<proteinExistence type="predicted"/>
<feature type="transmembrane region" description="Helical" evidence="1">
    <location>
        <begin position="159"/>
        <end position="181"/>
    </location>
</feature>
<protein>
    <submittedName>
        <fullName evidence="2">Uncharacterized protein</fullName>
    </submittedName>
</protein>
<keyword evidence="3" id="KW-1185">Reference proteome</keyword>
<keyword evidence="1" id="KW-0472">Membrane</keyword>
<name>A0A1B0A3D8_GLOPL</name>
<evidence type="ECO:0000256" key="1">
    <source>
        <dbReference type="SAM" id="Phobius"/>
    </source>
</evidence>
<keyword evidence="1" id="KW-1133">Transmembrane helix</keyword>